<dbReference type="AlphaFoldDB" id="A0AB38U5S1"/>
<evidence type="ECO:0000313" key="1">
    <source>
        <dbReference type="EMBL" id="UWX75358.1"/>
    </source>
</evidence>
<proteinExistence type="predicted"/>
<organism evidence="1 2">
    <name type="scientific">Burkholderia gladioli</name>
    <name type="common">Pseudomonas marginata</name>
    <name type="synonym">Phytomonas marginata</name>
    <dbReference type="NCBI Taxonomy" id="28095"/>
    <lineage>
        <taxon>Bacteria</taxon>
        <taxon>Pseudomonadati</taxon>
        <taxon>Pseudomonadota</taxon>
        <taxon>Betaproteobacteria</taxon>
        <taxon>Burkholderiales</taxon>
        <taxon>Burkholderiaceae</taxon>
        <taxon>Burkholderia</taxon>
    </lineage>
</organism>
<reference evidence="1" key="1">
    <citation type="submission" date="2022-09" db="EMBL/GenBank/DDBJ databases">
        <title>Genomic of Burkholderia gladioli.</title>
        <authorList>
            <person name="Wu H."/>
        </authorList>
    </citation>
    <scope>NUCLEOTIDE SEQUENCE</scope>
    <source>
        <strain evidence="1">ZN-S4</strain>
        <plasmid evidence="1">unnamed1</plasmid>
    </source>
</reference>
<dbReference type="EMBL" id="CP104216">
    <property type="protein sequence ID" value="UWX75358.1"/>
    <property type="molecule type" value="Genomic_DNA"/>
</dbReference>
<sequence>MAKVIWSPQDEEILLKKYNSLPISELKELLSAPRSTKAIDIHACRLGLCRRSSKTTQDERLLQAINELNVATAAELSFKTKIWEGAVNMAMRRLRERGLVHVLRRCFEMKRGTPHRFFIYRAGAGVDAVQWERVDQIPKPTSTVPPRDEITAALFGIAPEVNFSPVPSRIYQQS</sequence>
<protein>
    <submittedName>
        <fullName evidence="1">Uncharacterized protein</fullName>
    </submittedName>
</protein>
<dbReference type="RefSeq" id="WP_260531922.1">
    <property type="nucleotide sequence ID" value="NZ_CP104216.1"/>
</dbReference>
<dbReference type="Proteomes" id="UP001059745">
    <property type="component" value="Plasmid unnamed1"/>
</dbReference>
<evidence type="ECO:0000313" key="2">
    <source>
        <dbReference type="Proteomes" id="UP001059745"/>
    </source>
</evidence>
<keyword evidence="1" id="KW-0614">Plasmid</keyword>
<geneLocation type="plasmid" evidence="1 2">
    <name>unnamed1</name>
</geneLocation>
<gene>
    <name evidence="1" type="ORF">NYZ96_35335</name>
</gene>
<accession>A0AB38U5S1</accession>
<name>A0AB38U5S1_BURGA</name>